<evidence type="ECO:0000256" key="1">
    <source>
        <dbReference type="ARBA" id="ARBA00004651"/>
    </source>
</evidence>
<keyword evidence="5" id="KW-0472">Membrane</keyword>
<comment type="subcellular location">
    <subcellularLocation>
        <location evidence="1">Cell membrane</location>
        <topology evidence="1">Multi-pass membrane protein</topology>
    </subcellularLocation>
</comment>
<sequence length="98" mass="10520">MQATAAPRQGERASAPAVSAATRRRAIIAATIGNGLEWFDFTVYSFFAVIIARLFFPTGNDLTSFLLSVATFGVGFFMRPVGPSCSVSMPTARAAKRR</sequence>
<dbReference type="PANTHER" id="PTHR43528:SF8">
    <property type="entry name" value="BLR0239 PROTEIN"/>
    <property type="match status" value="1"/>
</dbReference>
<reference evidence="6 7" key="1">
    <citation type="journal article" date="2006" name="Mol. Plant Microbe Interact.">
        <title>Identification of open reading frames unique to a select agent: Ralstonia solanacearum race 3 biovar 2.</title>
        <authorList>
            <person name="Gabriel D.W."/>
            <person name="Allen C."/>
            <person name="Schell M."/>
            <person name="Denny T.P."/>
            <person name="Greenberg J.T."/>
            <person name="Duan Y.P."/>
            <person name="Flores-Cruz Z."/>
            <person name="Huang Q."/>
            <person name="Clifford J.M."/>
            <person name="Presting G."/>
            <person name="Gonzalez E.T."/>
            <person name="Reddy J."/>
            <person name="Elphinstone J."/>
            <person name="Swanson J."/>
            <person name="Yao J."/>
            <person name="Mulholland V."/>
            <person name="Liu L."/>
            <person name="Farmerie W."/>
            <person name="Patnaikuni M."/>
            <person name="Balogh B."/>
            <person name="Norman D."/>
            <person name="Alvarez A."/>
            <person name="Castillo J.A."/>
            <person name="Jones J."/>
            <person name="Saddler G."/>
            <person name="Walunas T."/>
            <person name="Zhukov A."/>
            <person name="Mikhailova N."/>
        </authorList>
    </citation>
    <scope>NUCLEOTIDE SEQUENCE [LARGE SCALE GENOMIC DNA]</scope>
    <source>
        <strain evidence="6 7">UW551</strain>
    </source>
</reference>
<dbReference type="Proteomes" id="UP000005933">
    <property type="component" value="Unassembled WGS sequence"/>
</dbReference>
<evidence type="ECO:0000256" key="2">
    <source>
        <dbReference type="ARBA" id="ARBA00022448"/>
    </source>
</evidence>
<feature type="transmembrane region" description="Helical" evidence="5">
    <location>
        <begin position="62"/>
        <end position="81"/>
    </location>
</feature>
<evidence type="ECO:0000256" key="4">
    <source>
        <dbReference type="ARBA" id="ARBA00022847"/>
    </source>
</evidence>
<accession>A0AB33V946</accession>
<keyword evidence="2" id="KW-0813">Transport</keyword>
<dbReference type="InterPro" id="IPR036259">
    <property type="entry name" value="MFS_trans_sf"/>
</dbReference>
<evidence type="ECO:0000256" key="3">
    <source>
        <dbReference type="ARBA" id="ARBA00022475"/>
    </source>
</evidence>
<feature type="transmembrane region" description="Helical" evidence="5">
    <location>
        <begin position="38"/>
        <end position="56"/>
    </location>
</feature>
<keyword evidence="5" id="KW-0812">Transmembrane</keyword>
<comment type="caution">
    <text evidence="6">The sequence shown here is derived from an EMBL/GenBank/DDBJ whole genome shotgun (WGS) entry which is preliminary data.</text>
</comment>
<keyword evidence="5" id="KW-1133">Transmembrane helix</keyword>
<gene>
    <name evidence="6" type="ORF">RRSL_01456</name>
</gene>
<organism evidence="6 7">
    <name type="scientific">Ralstonia solanacearum (strain UW551)</name>
    <dbReference type="NCBI Taxonomy" id="342110"/>
    <lineage>
        <taxon>Bacteria</taxon>
        <taxon>Pseudomonadati</taxon>
        <taxon>Pseudomonadota</taxon>
        <taxon>Betaproteobacteria</taxon>
        <taxon>Burkholderiales</taxon>
        <taxon>Burkholderiaceae</taxon>
        <taxon>Ralstonia</taxon>
        <taxon>Ralstonia solanacearum species complex</taxon>
    </lineage>
</organism>
<dbReference type="PANTHER" id="PTHR43528">
    <property type="entry name" value="ALPHA-KETOGLUTARATE PERMEASE"/>
    <property type="match status" value="1"/>
</dbReference>
<dbReference type="SUPFAM" id="SSF103473">
    <property type="entry name" value="MFS general substrate transporter"/>
    <property type="match status" value="1"/>
</dbReference>
<dbReference type="InterPro" id="IPR051084">
    <property type="entry name" value="H+-coupled_symporters"/>
</dbReference>
<name>A0AB33V946_RALSU</name>
<dbReference type="EMBL" id="AAKL01000053">
    <property type="protein sequence ID" value="EAP71421.1"/>
    <property type="molecule type" value="Genomic_DNA"/>
</dbReference>
<evidence type="ECO:0000256" key="5">
    <source>
        <dbReference type="SAM" id="Phobius"/>
    </source>
</evidence>
<evidence type="ECO:0000313" key="7">
    <source>
        <dbReference type="Proteomes" id="UP000005933"/>
    </source>
</evidence>
<proteinExistence type="predicted"/>
<dbReference type="AlphaFoldDB" id="A0AB33V946"/>
<evidence type="ECO:0000313" key="6">
    <source>
        <dbReference type="EMBL" id="EAP71421.1"/>
    </source>
</evidence>
<protein>
    <submittedName>
        <fullName evidence="6">Citrate-proton symporter</fullName>
    </submittedName>
</protein>
<dbReference type="GO" id="GO:0005886">
    <property type="term" value="C:plasma membrane"/>
    <property type="evidence" value="ECO:0007669"/>
    <property type="project" value="UniProtKB-SubCell"/>
</dbReference>
<dbReference type="GO" id="GO:0015293">
    <property type="term" value="F:symporter activity"/>
    <property type="evidence" value="ECO:0007669"/>
    <property type="project" value="UniProtKB-KW"/>
</dbReference>
<keyword evidence="4" id="KW-0769">Symport</keyword>
<keyword evidence="3" id="KW-1003">Cell membrane</keyword>